<dbReference type="EMBL" id="PGVA01000069">
    <property type="protein sequence ID" value="PLR79929.1"/>
    <property type="molecule type" value="Genomic_DNA"/>
</dbReference>
<gene>
    <name evidence="2" type="ORF">CU635_20455</name>
    <name evidence="3" type="ORF">CVD25_22625</name>
</gene>
<dbReference type="Proteomes" id="UP000235114">
    <property type="component" value="Unassembled WGS sequence"/>
</dbReference>
<name>A0A2N5GGP0_9BACI</name>
<reference evidence="2 4" key="1">
    <citation type="submission" date="2017-11" db="EMBL/GenBank/DDBJ databases">
        <title>Comparitive Functional Genomics of Dry Heat Resistant strains isolated from the Viking Spacecraft.</title>
        <authorList>
            <person name="Seuylemezian A."/>
            <person name="Cooper K."/>
            <person name="Vaishampayan P."/>
        </authorList>
    </citation>
    <scope>NUCLEOTIDE SEQUENCE [LARGE SCALE GENOMIC DNA]</scope>
    <source>
        <strain evidence="2 4">M4.6</strain>
    </source>
</reference>
<sequence>MHTIKCRLIQIERILEQGFIAEAILVGGISPEKIGFADQVQTDETIFQLPIHLVETSKTEGIYRLLFNTSALTDQERLVLTEQLAQQNFFLELSDDSVFKLDPNLKKLLVIIDESAFFESLAIIEMLSINNIETIAYVKTEEPQREFVDYLQQKLPEGIYFLSSISSDEIHSIFNQQTMGTKLFLSGQWPMIDSLKEMAYAAGFSDEEIQYKGYGRKVEKIFCVKCYSFNRKKQTAETRCDRCNTVLDVSPHFSKRLDAYLGYIKVE</sequence>
<evidence type="ECO:0000313" key="5">
    <source>
        <dbReference type="Proteomes" id="UP000235114"/>
    </source>
</evidence>
<evidence type="ECO:0000313" key="4">
    <source>
        <dbReference type="Proteomes" id="UP000234951"/>
    </source>
</evidence>
<accession>A0A2N5GGP0</accession>
<dbReference type="Proteomes" id="UP000234951">
    <property type="component" value="Unassembled WGS sequence"/>
</dbReference>
<evidence type="ECO:0000259" key="1">
    <source>
        <dbReference type="Pfam" id="PF22289"/>
    </source>
</evidence>
<comment type="caution">
    <text evidence="2">The sequence shown here is derived from an EMBL/GenBank/DDBJ whole genome shotgun (WGS) entry which is preliminary data.</text>
</comment>
<dbReference type="EMBL" id="PGVD01000102">
    <property type="protein sequence ID" value="PLR88438.1"/>
    <property type="molecule type" value="Genomic_DNA"/>
</dbReference>
<dbReference type="Pfam" id="PF22289">
    <property type="entry name" value="DmmA-like_C"/>
    <property type="match status" value="1"/>
</dbReference>
<reference evidence="3 5" key="2">
    <citation type="submission" date="2017-12" db="EMBL/GenBank/DDBJ databases">
        <title>Comparative Functional Genomics of Dry Heat Resistant strains isolated from the Viking Spacecraft.</title>
        <authorList>
            <person name="Seuylemezian A."/>
            <person name="Cooper K."/>
            <person name="Vaishampayan P."/>
        </authorList>
    </citation>
    <scope>NUCLEOTIDE SEQUENCE [LARGE SCALE GENOMIC DNA]</scope>
    <source>
        <strain evidence="3 5">ATCC 29669</strain>
    </source>
</reference>
<dbReference type="NCBIfam" id="NF041259">
    <property type="entry name" value="mono_DmmA_fam"/>
    <property type="match status" value="1"/>
</dbReference>
<dbReference type="InterPro" id="IPR048037">
    <property type="entry name" value="DmmA-like_C"/>
</dbReference>
<feature type="domain" description="Dimethylamine monooxygenase subunit DmmA-like C-terminal" evidence="1">
    <location>
        <begin position="220"/>
        <end position="262"/>
    </location>
</feature>
<keyword evidence="5" id="KW-1185">Reference proteome</keyword>
<proteinExistence type="predicted"/>
<protein>
    <recommendedName>
        <fullName evidence="1">Dimethylamine monooxygenase subunit DmmA-like C-terminal domain-containing protein</fullName>
    </recommendedName>
</protein>
<organism evidence="2 4">
    <name type="scientific">Bacillus canaveralius</name>
    <dbReference type="NCBI Taxonomy" id="1403243"/>
    <lineage>
        <taxon>Bacteria</taxon>
        <taxon>Bacillati</taxon>
        <taxon>Bacillota</taxon>
        <taxon>Bacilli</taxon>
        <taxon>Bacillales</taxon>
        <taxon>Bacillaceae</taxon>
        <taxon>Bacillus</taxon>
    </lineage>
</organism>
<evidence type="ECO:0000313" key="2">
    <source>
        <dbReference type="EMBL" id="PLR79929.1"/>
    </source>
</evidence>
<evidence type="ECO:0000313" key="3">
    <source>
        <dbReference type="EMBL" id="PLR88438.1"/>
    </source>
</evidence>
<dbReference type="OrthoDB" id="2867625at2"/>
<dbReference type="RefSeq" id="WP_101579219.1">
    <property type="nucleotide sequence ID" value="NZ_PGVA01000069.1"/>
</dbReference>
<dbReference type="AlphaFoldDB" id="A0A2N5GGP0"/>